<evidence type="ECO:0000313" key="3">
    <source>
        <dbReference type="EMBL" id="MDQ9295682.1"/>
    </source>
</evidence>
<evidence type="ECO:0000259" key="2">
    <source>
        <dbReference type="Pfam" id="PF00419"/>
    </source>
</evidence>
<dbReference type="Proteomes" id="UP001235723">
    <property type="component" value="Unassembled WGS sequence"/>
</dbReference>
<comment type="caution">
    <text evidence="3">The sequence shown here is derived from an EMBL/GenBank/DDBJ whole genome shotgun (WGS) entry which is preliminary data.</text>
</comment>
<dbReference type="InterPro" id="IPR008966">
    <property type="entry name" value="Adhesion_dom_sf"/>
</dbReference>
<dbReference type="InterPro" id="IPR050263">
    <property type="entry name" value="Bact_Fimbrial_Adh_Pro"/>
</dbReference>
<name>A0ABU1C6A8_9ESCH</name>
<dbReference type="PRINTS" id="PR01613">
    <property type="entry name" value="FIMBRIALPAPF"/>
</dbReference>
<proteinExistence type="predicted"/>
<protein>
    <submittedName>
        <fullName evidence="3">Fimbrial protein</fullName>
    </submittedName>
</protein>
<dbReference type="InterPro" id="IPR005430">
    <property type="entry name" value="P_pili_tip_PapF"/>
</dbReference>
<accession>A0ABU1C6A8</accession>
<dbReference type="InterPro" id="IPR036937">
    <property type="entry name" value="Adhesion_dom_fimbrial_sf"/>
</dbReference>
<dbReference type="PANTHER" id="PTHR33420">
    <property type="entry name" value="FIMBRIAL SUBUNIT ELFA-RELATED"/>
    <property type="match status" value="1"/>
</dbReference>
<dbReference type="Pfam" id="PF00419">
    <property type="entry name" value="Fimbrial"/>
    <property type="match status" value="1"/>
</dbReference>
<gene>
    <name evidence="3" type="ORF">KJE03_19805</name>
</gene>
<keyword evidence="4" id="KW-1185">Reference proteome</keyword>
<dbReference type="EMBL" id="JAHCRT010000021">
    <property type="protein sequence ID" value="MDQ9295682.1"/>
    <property type="molecule type" value="Genomic_DNA"/>
</dbReference>
<feature type="chain" id="PRO_5045960183" evidence="1">
    <location>
        <begin position="18"/>
        <end position="168"/>
    </location>
</feature>
<reference evidence="3 4" key="1">
    <citation type="submission" date="2021-05" db="EMBL/GenBank/DDBJ databases">
        <title>Genome sequence of E. marmotae isolates.</title>
        <authorList>
            <person name="Binsker U."/>
            <person name="Hammerl J.A."/>
        </authorList>
    </citation>
    <scope>NUCLEOTIDE SEQUENCE [LARGE SCALE GENOMIC DNA]</scope>
    <source>
        <strain evidence="3 4">21-MO00586</strain>
    </source>
</reference>
<organism evidence="3 4">
    <name type="scientific">Escherichia marmotae</name>
    <dbReference type="NCBI Taxonomy" id="1499973"/>
    <lineage>
        <taxon>Bacteria</taxon>
        <taxon>Pseudomonadati</taxon>
        <taxon>Pseudomonadota</taxon>
        <taxon>Gammaproteobacteria</taxon>
        <taxon>Enterobacterales</taxon>
        <taxon>Enterobacteriaceae</taxon>
        <taxon>Escherichia</taxon>
    </lineage>
</organism>
<feature type="signal peptide" evidence="1">
    <location>
        <begin position="1"/>
        <end position="17"/>
    </location>
</feature>
<feature type="domain" description="Fimbrial-type adhesion" evidence="2">
    <location>
        <begin position="22"/>
        <end position="167"/>
    </location>
</feature>
<evidence type="ECO:0000256" key="1">
    <source>
        <dbReference type="SAM" id="SignalP"/>
    </source>
</evidence>
<evidence type="ECO:0000313" key="4">
    <source>
        <dbReference type="Proteomes" id="UP001235723"/>
    </source>
</evidence>
<dbReference type="InterPro" id="IPR000259">
    <property type="entry name" value="Adhesion_dom_fimbrial"/>
</dbReference>
<dbReference type="PANTHER" id="PTHR33420:SF34">
    <property type="entry name" value="MINOR FIMBRIAL SUBUNIT"/>
    <property type="match status" value="1"/>
</dbReference>
<keyword evidence="1" id="KW-0732">Signal</keyword>
<sequence length="168" mass="17895">MCLFTGGVLLFSGVVFAVDVQIKITGTVQIPPCRVNEGRVIEVDFGDIAVTDVANERNRQVKQIPVTCDNNQGDAWIKVTGSKLGSNDNILATNIQNFGIALYQGEGTSTKLKLGDGQSNGQNTIGYRLTNGFTGSHFTFTAVPFKNGSNDLATGSFSASANMSISYF</sequence>
<dbReference type="SUPFAM" id="SSF49401">
    <property type="entry name" value="Bacterial adhesins"/>
    <property type="match status" value="1"/>
</dbReference>
<dbReference type="Gene3D" id="2.60.40.1090">
    <property type="entry name" value="Fimbrial-type adhesion domain"/>
    <property type="match status" value="1"/>
</dbReference>